<evidence type="ECO:0000313" key="1">
    <source>
        <dbReference type="EMBL" id="MVN21706.1"/>
    </source>
</evidence>
<evidence type="ECO:0000313" key="2">
    <source>
        <dbReference type="Proteomes" id="UP000462014"/>
    </source>
</evidence>
<proteinExistence type="predicted"/>
<sequence>MPETKRYTKSTLPSKTCVVCKRPFEWRKKWGKCWEEVKYCSERCRKAK</sequence>
<dbReference type="PIRSF" id="PIRSF037205">
    <property type="entry name" value="UCP037205"/>
    <property type="match status" value="1"/>
</dbReference>
<dbReference type="PANTHER" id="PTHR37463">
    <property type="entry name" value="GSL3115 PROTEIN"/>
    <property type="match status" value="1"/>
</dbReference>
<reference evidence="1 2" key="1">
    <citation type="submission" date="2019-12" db="EMBL/GenBank/DDBJ databases">
        <title>Mucilaginibacter sp. HMF7410 genome sequencing and assembly.</title>
        <authorList>
            <person name="Kang H."/>
            <person name="Cha I."/>
            <person name="Kim H."/>
            <person name="Joh K."/>
        </authorList>
    </citation>
    <scope>NUCLEOTIDE SEQUENCE [LARGE SCALE GENOMIC DNA]</scope>
    <source>
        <strain evidence="1 2">HMF7410</strain>
    </source>
</reference>
<dbReference type="Pfam" id="PF10013">
    <property type="entry name" value="DUF2256"/>
    <property type="match status" value="1"/>
</dbReference>
<dbReference type="PANTHER" id="PTHR37463:SF1">
    <property type="entry name" value="DUF2256 DOMAIN-CONTAINING PROTEIN"/>
    <property type="match status" value="1"/>
</dbReference>
<name>A0A7K1SWK8_9SPHI</name>
<dbReference type="InterPro" id="IPR017136">
    <property type="entry name" value="UCP037205"/>
</dbReference>
<comment type="caution">
    <text evidence="1">The sequence shown here is derived from an EMBL/GenBank/DDBJ whole genome shotgun (WGS) entry which is preliminary data.</text>
</comment>
<dbReference type="EMBL" id="WPIK01000007">
    <property type="protein sequence ID" value="MVN21706.1"/>
    <property type="molecule type" value="Genomic_DNA"/>
</dbReference>
<accession>A0A7K1SWK8</accession>
<protein>
    <submittedName>
        <fullName evidence="1">DUF2256 domain-containing protein</fullName>
    </submittedName>
</protein>
<dbReference type="AlphaFoldDB" id="A0A7K1SWK8"/>
<dbReference type="Proteomes" id="UP000462014">
    <property type="component" value="Unassembled WGS sequence"/>
</dbReference>
<organism evidence="1 2">
    <name type="scientific">Mucilaginibacter arboris</name>
    <dbReference type="NCBI Taxonomy" id="2682090"/>
    <lineage>
        <taxon>Bacteria</taxon>
        <taxon>Pseudomonadati</taxon>
        <taxon>Bacteroidota</taxon>
        <taxon>Sphingobacteriia</taxon>
        <taxon>Sphingobacteriales</taxon>
        <taxon>Sphingobacteriaceae</taxon>
        <taxon>Mucilaginibacter</taxon>
    </lineage>
</organism>
<gene>
    <name evidence="1" type="ORF">GO621_09175</name>
</gene>
<keyword evidence="2" id="KW-1185">Reference proteome</keyword>